<feature type="transmembrane region" description="Helical" evidence="6">
    <location>
        <begin position="29"/>
        <end position="47"/>
    </location>
</feature>
<evidence type="ECO:0000256" key="2">
    <source>
        <dbReference type="ARBA" id="ARBA00022475"/>
    </source>
</evidence>
<name>L9XGR9_9EURY</name>
<gene>
    <name evidence="8" type="ORF">C491_05901</name>
</gene>
<dbReference type="InterPro" id="IPR011701">
    <property type="entry name" value="MFS"/>
</dbReference>
<dbReference type="Pfam" id="PF07690">
    <property type="entry name" value="MFS_1"/>
    <property type="match status" value="2"/>
</dbReference>
<feature type="transmembrane region" description="Helical" evidence="6">
    <location>
        <begin position="223"/>
        <end position="251"/>
    </location>
</feature>
<keyword evidence="2" id="KW-1003">Cell membrane</keyword>
<keyword evidence="3 6" id="KW-0812">Transmembrane</keyword>
<feature type="transmembrane region" description="Helical" evidence="6">
    <location>
        <begin position="381"/>
        <end position="402"/>
    </location>
</feature>
<dbReference type="EMBL" id="AOIB01000014">
    <property type="protein sequence ID" value="ELY59878.1"/>
    <property type="molecule type" value="Genomic_DNA"/>
</dbReference>
<organism evidence="8 9">
    <name type="scientific">Natronococcus amylolyticus DSM 10524</name>
    <dbReference type="NCBI Taxonomy" id="1227497"/>
    <lineage>
        <taxon>Archaea</taxon>
        <taxon>Methanobacteriati</taxon>
        <taxon>Methanobacteriota</taxon>
        <taxon>Stenosarchaea group</taxon>
        <taxon>Halobacteria</taxon>
        <taxon>Halobacteriales</taxon>
        <taxon>Natrialbaceae</taxon>
        <taxon>Natronococcus</taxon>
    </lineage>
</organism>
<dbReference type="InterPro" id="IPR020846">
    <property type="entry name" value="MFS_dom"/>
</dbReference>
<dbReference type="STRING" id="1227497.C491_05901"/>
<evidence type="ECO:0000256" key="6">
    <source>
        <dbReference type="SAM" id="Phobius"/>
    </source>
</evidence>
<dbReference type="PANTHER" id="PTHR43124">
    <property type="entry name" value="PURINE EFFLUX PUMP PBUE"/>
    <property type="match status" value="1"/>
</dbReference>
<protein>
    <submittedName>
        <fullName evidence="8">Major facilitator superfamily protein</fullName>
    </submittedName>
</protein>
<proteinExistence type="predicted"/>
<keyword evidence="4 6" id="KW-1133">Transmembrane helix</keyword>
<comment type="caution">
    <text evidence="8">The sequence shown here is derived from an EMBL/GenBank/DDBJ whole genome shotgun (WGS) entry which is preliminary data.</text>
</comment>
<dbReference type="GO" id="GO:0022857">
    <property type="term" value="F:transmembrane transporter activity"/>
    <property type="evidence" value="ECO:0007669"/>
    <property type="project" value="InterPro"/>
</dbReference>
<sequence length="415" mass="42387">MKATARSAIGTGDGHGFLRRTDSGGMKRTTVWTVAIFLFVLGDAMALQARGPILSSLEATFGVSEAALGLVAPAGTAGFAIAAVATGLLAGRLRMRWALFAGVAGVICALVAMAAAPVYAVFLLALLAQGGAAGVFRGVDRAALSHIHSANRGRVYVAYALAWAVGAVLGPQLVTGVLAVADWRAVFLVLAALFVPVAVVAARTELPSMEAERSISVDALRALLGRPAVVGATVGILFTGAVEGIIFTWLVYYAEGFYGTGTASLLLSTYLLAYIPARTGYTLLVDRVPYLLLMLAATVPAIPAFAIAFSGITGPVLFTAVFVAGAGLSSCFPALSAYAVEAAPEYSGPINALTTGATYVGIATSPAIVGVLAEAYGLNRAIWLVIGFAVLLSSTIAATWLWTGTPEAPTVDAAT</sequence>
<dbReference type="PROSITE" id="PS50850">
    <property type="entry name" value="MFS"/>
    <property type="match status" value="1"/>
</dbReference>
<comment type="subcellular location">
    <subcellularLocation>
        <location evidence="1">Cell membrane</location>
        <topology evidence="1">Multi-pass membrane protein</topology>
    </subcellularLocation>
</comment>
<feature type="transmembrane region" description="Helical" evidence="6">
    <location>
        <begin position="316"/>
        <end position="340"/>
    </location>
</feature>
<evidence type="ECO:0000256" key="4">
    <source>
        <dbReference type="ARBA" id="ARBA00022989"/>
    </source>
</evidence>
<feature type="transmembrane region" description="Helical" evidence="6">
    <location>
        <begin position="97"/>
        <end position="113"/>
    </location>
</feature>
<dbReference type="AlphaFoldDB" id="L9XGR9"/>
<evidence type="ECO:0000256" key="3">
    <source>
        <dbReference type="ARBA" id="ARBA00022692"/>
    </source>
</evidence>
<dbReference type="eggNOG" id="arCOG00134">
    <property type="taxonomic scope" value="Archaea"/>
</dbReference>
<feature type="transmembrane region" description="Helical" evidence="6">
    <location>
        <begin position="67"/>
        <end position="90"/>
    </location>
</feature>
<dbReference type="PANTHER" id="PTHR43124:SF3">
    <property type="entry name" value="CHLORAMPHENICOL EFFLUX PUMP RV0191"/>
    <property type="match status" value="1"/>
</dbReference>
<feature type="transmembrane region" description="Helical" evidence="6">
    <location>
        <begin position="185"/>
        <end position="202"/>
    </location>
</feature>
<evidence type="ECO:0000313" key="9">
    <source>
        <dbReference type="Proteomes" id="UP000011688"/>
    </source>
</evidence>
<dbReference type="Proteomes" id="UP000011688">
    <property type="component" value="Unassembled WGS sequence"/>
</dbReference>
<feature type="transmembrane region" description="Helical" evidence="6">
    <location>
        <begin position="288"/>
        <end position="310"/>
    </location>
</feature>
<keyword evidence="9" id="KW-1185">Reference proteome</keyword>
<dbReference type="SUPFAM" id="SSF103473">
    <property type="entry name" value="MFS general substrate transporter"/>
    <property type="match status" value="1"/>
</dbReference>
<feature type="transmembrane region" description="Helical" evidence="6">
    <location>
        <begin position="257"/>
        <end position="276"/>
    </location>
</feature>
<feature type="transmembrane region" description="Helical" evidence="6">
    <location>
        <begin position="352"/>
        <end position="375"/>
    </location>
</feature>
<reference evidence="8 9" key="1">
    <citation type="journal article" date="2014" name="PLoS Genet.">
        <title>Phylogenetically driven sequencing of extremely halophilic archaea reveals strategies for static and dynamic osmo-response.</title>
        <authorList>
            <person name="Becker E.A."/>
            <person name="Seitzer P.M."/>
            <person name="Tritt A."/>
            <person name="Larsen D."/>
            <person name="Krusor M."/>
            <person name="Yao A.I."/>
            <person name="Wu D."/>
            <person name="Madern D."/>
            <person name="Eisen J.A."/>
            <person name="Darling A.E."/>
            <person name="Facciotti M.T."/>
        </authorList>
    </citation>
    <scope>NUCLEOTIDE SEQUENCE [LARGE SCALE GENOMIC DNA]</scope>
    <source>
        <strain evidence="8 9">DSM 10524</strain>
    </source>
</reference>
<accession>L9XGR9</accession>
<dbReference type="GO" id="GO:0005886">
    <property type="term" value="C:plasma membrane"/>
    <property type="evidence" value="ECO:0007669"/>
    <property type="project" value="UniProtKB-SubCell"/>
</dbReference>
<evidence type="ECO:0000313" key="8">
    <source>
        <dbReference type="EMBL" id="ELY59878.1"/>
    </source>
</evidence>
<keyword evidence="5 6" id="KW-0472">Membrane</keyword>
<feature type="transmembrane region" description="Helical" evidence="6">
    <location>
        <begin position="156"/>
        <end position="179"/>
    </location>
</feature>
<dbReference type="PATRIC" id="fig|1227497.3.peg.1223"/>
<evidence type="ECO:0000259" key="7">
    <source>
        <dbReference type="PROSITE" id="PS50850"/>
    </source>
</evidence>
<evidence type="ECO:0000256" key="5">
    <source>
        <dbReference type="ARBA" id="ARBA00023136"/>
    </source>
</evidence>
<dbReference type="InterPro" id="IPR036259">
    <property type="entry name" value="MFS_trans_sf"/>
</dbReference>
<feature type="domain" description="Major facilitator superfamily (MFS) profile" evidence="7">
    <location>
        <begin position="30"/>
        <end position="405"/>
    </location>
</feature>
<dbReference type="InterPro" id="IPR050189">
    <property type="entry name" value="MFS_Efflux_Transporters"/>
</dbReference>
<evidence type="ECO:0000256" key="1">
    <source>
        <dbReference type="ARBA" id="ARBA00004651"/>
    </source>
</evidence>
<dbReference type="Gene3D" id="1.20.1250.20">
    <property type="entry name" value="MFS general substrate transporter like domains"/>
    <property type="match status" value="1"/>
</dbReference>